<organism evidence="1 2">
    <name type="scientific">Mycoplasmopsis agassizii</name>
    <dbReference type="NCBI Taxonomy" id="33922"/>
    <lineage>
        <taxon>Bacteria</taxon>
        <taxon>Bacillati</taxon>
        <taxon>Mycoplasmatota</taxon>
        <taxon>Mycoplasmoidales</taxon>
        <taxon>Metamycoplasmataceae</taxon>
        <taxon>Mycoplasmopsis</taxon>
    </lineage>
</organism>
<keyword evidence="2" id="KW-1185">Reference proteome</keyword>
<accession>A0ABX4H4L4</accession>
<sequence>MERLLNERIQLPTNELGNINWNFIENFIKKFYSKKFKAIAIYYKWVSQNYNLENNFKMTGGATKWKIINEKLFL</sequence>
<evidence type="ECO:0000313" key="2">
    <source>
        <dbReference type="Proteomes" id="UP000217033"/>
    </source>
</evidence>
<reference evidence="1" key="1">
    <citation type="submission" date="2017-08" db="EMBL/GenBank/DDBJ databases">
        <authorList>
            <person name="Alvarez-Ponce D."/>
            <person name="Weitzman C.L."/>
            <person name="Tillett R.L."/>
            <person name="Sandmeier F.C."/>
            <person name="Tracy C.R."/>
        </authorList>
    </citation>
    <scope>NUCLEOTIDE SEQUENCE [LARGE SCALE GENOMIC DNA]</scope>
    <source>
        <strain evidence="1">PS6</strain>
    </source>
</reference>
<gene>
    <name evidence="1" type="ORF">CJF60_03740</name>
</gene>
<dbReference type="EMBL" id="NQMN01000002">
    <property type="protein sequence ID" value="PAF54821.1"/>
    <property type="molecule type" value="Genomic_DNA"/>
</dbReference>
<name>A0ABX4H4L4_9BACT</name>
<proteinExistence type="predicted"/>
<comment type="caution">
    <text evidence="1">The sequence shown here is derived from an EMBL/GenBank/DDBJ whole genome shotgun (WGS) entry which is preliminary data.</text>
</comment>
<dbReference type="Proteomes" id="UP000217033">
    <property type="component" value="Unassembled WGS sequence"/>
</dbReference>
<protein>
    <submittedName>
        <fullName evidence="1">Uncharacterized protein</fullName>
    </submittedName>
</protein>
<evidence type="ECO:0000313" key="1">
    <source>
        <dbReference type="EMBL" id="PAF54821.1"/>
    </source>
</evidence>